<dbReference type="CDD" id="cd13120">
    <property type="entry name" value="BF2867_like_N"/>
    <property type="match status" value="2"/>
</dbReference>
<keyword evidence="14" id="KW-0675">Receptor</keyword>
<evidence type="ECO:0000256" key="9">
    <source>
        <dbReference type="ARBA" id="ARBA00022840"/>
    </source>
</evidence>
<evidence type="ECO:0000256" key="13">
    <source>
        <dbReference type="ARBA" id="ARBA00023157"/>
    </source>
</evidence>
<dbReference type="AlphaFoldDB" id="A0AA91A444"/>
<keyword evidence="12" id="KW-0829">Tyrosine-protein kinase</keyword>
<evidence type="ECO:0000256" key="14">
    <source>
        <dbReference type="ARBA" id="ARBA00023170"/>
    </source>
</evidence>
<feature type="region of interest" description="Disordered" evidence="16">
    <location>
        <begin position="833"/>
        <end position="862"/>
    </location>
</feature>
<dbReference type="GO" id="GO:0005524">
    <property type="term" value="F:ATP binding"/>
    <property type="evidence" value="ECO:0007669"/>
    <property type="project" value="UniProtKB-KW"/>
</dbReference>
<evidence type="ECO:0000256" key="15">
    <source>
        <dbReference type="ARBA" id="ARBA00023180"/>
    </source>
</evidence>
<evidence type="ECO:0000256" key="8">
    <source>
        <dbReference type="ARBA" id="ARBA00022777"/>
    </source>
</evidence>
<dbReference type="InterPro" id="IPR055163">
    <property type="entry name" value="ALK/LTK-like_GRD"/>
</dbReference>
<name>A0AA91A444_9BACT</name>
<evidence type="ECO:0000259" key="18">
    <source>
        <dbReference type="Pfam" id="PF12810"/>
    </source>
</evidence>
<dbReference type="GO" id="GO:0004714">
    <property type="term" value="F:transmembrane receptor protein tyrosine kinase activity"/>
    <property type="evidence" value="ECO:0007669"/>
    <property type="project" value="UniProtKB-EC"/>
</dbReference>
<organism evidence="19 20">
    <name type="scientific">Segatella copri</name>
    <dbReference type="NCBI Taxonomy" id="165179"/>
    <lineage>
        <taxon>Bacteria</taxon>
        <taxon>Pseudomonadati</taxon>
        <taxon>Bacteroidota</taxon>
        <taxon>Bacteroidia</taxon>
        <taxon>Bacteroidales</taxon>
        <taxon>Prevotellaceae</taxon>
        <taxon>Segatella</taxon>
    </lineage>
</organism>
<evidence type="ECO:0000256" key="16">
    <source>
        <dbReference type="SAM" id="MobiDB-lite"/>
    </source>
</evidence>
<dbReference type="Proteomes" id="UP000405805">
    <property type="component" value="Unassembled WGS sequence"/>
</dbReference>
<feature type="chain" id="PRO_5041657216" description="receptor protein-tyrosine kinase" evidence="17">
    <location>
        <begin position="24"/>
        <end position="943"/>
    </location>
</feature>
<evidence type="ECO:0000256" key="6">
    <source>
        <dbReference type="ARBA" id="ARBA00022729"/>
    </source>
</evidence>
<evidence type="ECO:0000256" key="3">
    <source>
        <dbReference type="ARBA" id="ARBA00022475"/>
    </source>
</evidence>
<keyword evidence="15" id="KW-0325">Glycoprotein</keyword>
<keyword evidence="6 17" id="KW-0732">Signal</keyword>
<evidence type="ECO:0000256" key="2">
    <source>
        <dbReference type="ARBA" id="ARBA00011902"/>
    </source>
</evidence>
<keyword evidence="10" id="KW-1133">Transmembrane helix</keyword>
<dbReference type="EMBL" id="VZBP01000012">
    <property type="protein sequence ID" value="MQO08301.1"/>
    <property type="molecule type" value="Genomic_DNA"/>
</dbReference>
<keyword evidence="7" id="KW-0547">Nucleotide-binding</keyword>
<keyword evidence="11" id="KW-0472">Membrane</keyword>
<evidence type="ECO:0000256" key="4">
    <source>
        <dbReference type="ARBA" id="ARBA00022679"/>
    </source>
</evidence>
<evidence type="ECO:0000256" key="10">
    <source>
        <dbReference type="ARBA" id="ARBA00022989"/>
    </source>
</evidence>
<dbReference type="Pfam" id="PF12810">
    <property type="entry name" value="ALK_LTK_GRD"/>
    <property type="match status" value="1"/>
</dbReference>
<dbReference type="GO" id="GO:0005886">
    <property type="term" value="C:plasma membrane"/>
    <property type="evidence" value="ECO:0007669"/>
    <property type="project" value="UniProtKB-SubCell"/>
</dbReference>
<accession>A0AA91A444</accession>
<evidence type="ECO:0000256" key="17">
    <source>
        <dbReference type="SAM" id="SignalP"/>
    </source>
</evidence>
<gene>
    <name evidence="19" type="ORF">F7D57_00900</name>
</gene>
<keyword evidence="9" id="KW-0067">ATP-binding</keyword>
<dbReference type="Gene3D" id="2.60.40.2620">
    <property type="entry name" value="Fimbrillin-like"/>
    <property type="match status" value="2"/>
</dbReference>
<keyword evidence="8" id="KW-0418">Kinase</keyword>
<comment type="subcellular location">
    <subcellularLocation>
        <location evidence="1">Cell membrane</location>
        <topology evidence="1">Single-pass type I membrane protein</topology>
    </subcellularLocation>
</comment>
<reference evidence="20" key="1">
    <citation type="submission" date="2019-09" db="EMBL/GenBank/DDBJ databases">
        <title>Distinct polysaccharide growth profiles of human intestinal Prevotella copri isolates.</title>
        <authorList>
            <person name="Fehlner-Peach H."/>
            <person name="Magnabosco C."/>
            <person name="Raghavan V."/>
            <person name="Scher J.U."/>
            <person name="Tett A."/>
            <person name="Cox L.M."/>
            <person name="Gottsegen C."/>
            <person name="Watters A."/>
            <person name="Wiltshire- Gordon J.D."/>
            <person name="Segata N."/>
            <person name="Bonneau R."/>
            <person name="Littman D.R."/>
        </authorList>
    </citation>
    <scope>NUCLEOTIDE SEQUENCE [LARGE SCALE GENOMIC DNA]</scope>
    <source>
        <strain evidence="20">iA624</strain>
    </source>
</reference>
<keyword evidence="4" id="KW-0808">Transferase</keyword>
<dbReference type="EC" id="2.7.10.1" evidence="2"/>
<evidence type="ECO:0000256" key="7">
    <source>
        <dbReference type="ARBA" id="ARBA00022741"/>
    </source>
</evidence>
<evidence type="ECO:0000256" key="12">
    <source>
        <dbReference type="ARBA" id="ARBA00023137"/>
    </source>
</evidence>
<evidence type="ECO:0000256" key="11">
    <source>
        <dbReference type="ARBA" id="ARBA00023136"/>
    </source>
</evidence>
<evidence type="ECO:0000313" key="20">
    <source>
        <dbReference type="Proteomes" id="UP000405805"/>
    </source>
</evidence>
<sequence>MMKKTYKSSLLALSVLASFTSCSESESLQQANLSKDKITFHATLDNSWKPLSPASSSRAAIAAATEKGPIVVSTPFGKPLYLHPVVQDGIHIWSKEGKPITRSGAPLEDVEHERVAQTRGTMSTKTDLSDYNSFGVTAIYKEGDTYQSLFANAEATKSAVDGFWGIDDKDKAQWPIDGIVSFHAYAPYNTKSSNMLTLTAEPEKVQSKITYTASAGDIINQPDLIVATSTGSRNNPGQDDAVNLQFSHALTAVSFAISKDLVEVIGAGNQLVSLSLEGVYTQGDCELAAKDAEHSDALLKWTGTSDNTGKYEFDLTDKNIIIDENLKDMALTEDNQTLMMIPQTLTADAKLKFEFKLNGVPQFLSISMDKQEWLPGTSVIYKLSASAINSLTNTEVVYPSTWNAVGYPKQAFAKDEAIGLFAVSQDKRITAKNVKLVKQIEDGNEIWKTSDGNKFLRTANYKYFAYYPYDANLSETDLDVNAETADAFFAKKITNWNPVKEQKTKEVLLRQDLQVAEGVIDGDASTLTFNMAHSMGLAVLNLKAKMVPVKRTFTTNNYTYYFPKFEGRVTTKPETTEYTDATEKMTIGVSKNFEGNIPYLASPTESRYMQIVKPVTDVAFKAAETSVDKRDSWGILEKDKNTFNVAKNSVSAKDITADAEFYNFSRYYTLKKEVETFTAPEDGDCKLECWGASGGFNEFVKNEGKGGGYTYGSLKNVEKGKQLFVCVGGQGGTGKRNQENAPGGYNGGGNGGYGVKNEKGQLLYGGCGGGGATHIAFKTGVLKEFANSYSENLLMVAGGSAGYSNIKTTNTDAAYGGGLEGGWAYNQNDQKKYKRAGQNPDNGMFGQGQDGRNGTTKTTCGGEGNSGGGGGFCGGYSNPVTGNNTNAIGGGGSGYVNSTFLVDAKTTPGNTTFSSPTGTKEFGHQGDGAAVISWFVKEPSTTK</sequence>
<evidence type="ECO:0000256" key="5">
    <source>
        <dbReference type="ARBA" id="ARBA00022692"/>
    </source>
</evidence>
<proteinExistence type="predicted"/>
<feature type="domain" description="ALK/LTK-like glycine-rich" evidence="18">
    <location>
        <begin position="682"/>
        <end position="933"/>
    </location>
</feature>
<keyword evidence="13" id="KW-1015">Disulfide bond</keyword>
<dbReference type="RefSeq" id="WP_153095920.1">
    <property type="nucleotide sequence ID" value="NZ_VZBP01000012.1"/>
</dbReference>
<evidence type="ECO:0000313" key="19">
    <source>
        <dbReference type="EMBL" id="MQO08301.1"/>
    </source>
</evidence>
<comment type="caution">
    <text evidence="19">The sequence shown here is derived from an EMBL/GenBank/DDBJ whole genome shotgun (WGS) entry which is preliminary data.</text>
</comment>
<dbReference type="InterPro" id="IPR042278">
    <property type="entry name" value="Mfa-like_1_N"/>
</dbReference>
<dbReference type="PROSITE" id="PS51257">
    <property type="entry name" value="PROKAR_LIPOPROTEIN"/>
    <property type="match status" value="1"/>
</dbReference>
<protein>
    <recommendedName>
        <fullName evidence="2">receptor protein-tyrosine kinase</fullName>
        <ecNumber evidence="2">2.7.10.1</ecNumber>
    </recommendedName>
</protein>
<evidence type="ECO:0000256" key="1">
    <source>
        <dbReference type="ARBA" id="ARBA00004251"/>
    </source>
</evidence>
<keyword evidence="3" id="KW-1003">Cell membrane</keyword>
<keyword evidence="5" id="KW-0812">Transmembrane</keyword>
<feature type="signal peptide" evidence="17">
    <location>
        <begin position="1"/>
        <end position="23"/>
    </location>
</feature>